<protein>
    <submittedName>
        <fullName evidence="2">Uncharacterized protein</fullName>
    </submittedName>
</protein>
<dbReference type="Proteomes" id="UP000005596">
    <property type="component" value="Unassembled WGS sequence"/>
</dbReference>
<dbReference type="BioCyc" id="HINF375063:G119K-2182-MONOMER"/>
<gene>
    <name evidence="2" type="ORF">CGSHiR3021_02920</name>
</gene>
<evidence type="ECO:0000256" key="1">
    <source>
        <dbReference type="SAM" id="MobiDB-lite"/>
    </source>
</evidence>
<proteinExistence type="predicted"/>
<reference evidence="2 3" key="1">
    <citation type="journal article" date="2007" name="Genome Biol.">
        <title>Characterization and modeling of the Haemophilus influenzae core and supragenomes based on the complete genomic sequences of Rd and 12 clinical nontypeable strains.</title>
        <authorList>
            <person name="Hogg J.S."/>
            <person name="Hu F.Z."/>
            <person name="Janto B."/>
            <person name="Boissy R."/>
            <person name="Hayes J."/>
            <person name="Keefe R."/>
            <person name="Post J.C."/>
            <person name="Ehrlich G.D."/>
        </authorList>
    </citation>
    <scope>NUCLEOTIDE SEQUENCE [LARGE SCALE GENOMIC DNA]</scope>
    <source>
        <strain evidence="2 3">22.4-21</strain>
    </source>
</reference>
<name>A4P127_HAEIF</name>
<feature type="compositionally biased region" description="Polar residues" evidence="1">
    <location>
        <begin position="12"/>
        <end position="22"/>
    </location>
</feature>
<dbReference type="EMBL" id="AAZJ01000021">
    <property type="protein sequence ID" value="EDK12889.1"/>
    <property type="molecule type" value="Genomic_DNA"/>
</dbReference>
<sequence length="22" mass="2437">MGLNDVKPLDEQAQQGTDSNEF</sequence>
<dbReference type="AlphaFoldDB" id="A4P127"/>
<accession>A4P127</accession>
<feature type="region of interest" description="Disordered" evidence="1">
    <location>
        <begin position="1"/>
        <end position="22"/>
    </location>
</feature>
<evidence type="ECO:0000313" key="2">
    <source>
        <dbReference type="EMBL" id="EDK12889.1"/>
    </source>
</evidence>
<organism evidence="2 3">
    <name type="scientific">Haemophilus influenzae 22.4-21</name>
    <dbReference type="NCBI Taxonomy" id="375063"/>
    <lineage>
        <taxon>Bacteria</taxon>
        <taxon>Pseudomonadati</taxon>
        <taxon>Pseudomonadota</taxon>
        <taxon>Gammaproteobacteria</taxon>
        <taxon>Pasteurellales</taxon>
        <taxon>Pasteurellaceae</taxon>
        <taxon>Haemophilus</taxon>
    </lineage>
</organism>
<evidence type="ECO:0000313" key="3">
    <source>
        <dbReference type="Proteomes" id="UP000005596"/>
    </source>
</evidence>